<feature type="coiled-coil region" evidence="1">
    <location>
        <begin position="101"/>
        <end position="396"/>
    </location>
</feature>
<feature type="coiled-coil region" evidence="1">
    <location>
        <begin position="31"/>
        <end position="65"/>
    </location>
</feature>
<gene>
    <name evidence="2" type="ORF">TPC1_30400</name>
</gene>
<protein>
    <submittedName>
        <fullName evidence="2">Uncharacterized protein</fullName>
    </submittedName>
</protein>
<keyword evidence="1" id="KW-0175">Coiled coil</keyword>
<dbReference type="AlphaFoldDB" id="A0A146K2G5"/>
<organism evidence="2">
    <name type="scientific">Trepomonas sp. PC1</name>
    <dbReference type="NCBI Taxonomy" id="1076344"/>
    <lineage>
        <taxon>Eukaryota</taxon>
        <taxon>Metamonada</taxon>
        <taxon>Diplomonadida</taxon>
        <taxon>Hexamitidae</taxon>
        <taxon>Hexamitinae</taxon>
        <taxon>Trepomonas</taxon>
    </lineage>
</organism>
<feature type="non-terminal residue" evidence="2">
    <location>
        <position position="1"/>
    </location>
</feature>
<dbReference type="EMBL" id="GDID01006501">
    <property type="protein sequence ID" value="JAP90105.1"/>
    <property type="molecule type" value="Transcribed_RNA"/>
</dbReference>
<evidence type="ECO:0000313" key="2">
    <source>
        <dbReference type="EMBL" id="JAP90105.1"/>
    </source>
</evidence>
<reference evidence="2" key="1">
    <citation type="submission" date="2015-07" db="EMBL/GenBank/DDBJ databases">
        <title>Adaptation to a free-living lifestyle via gene acquisitions in the diplomonad Trepomonas sp. PC1.</title>
        <authorList>
            <person name="Xu F."/>
            <person name="Jerlstrom-Hultqvist J."/>
            <person name="Kolisko M."/>
            <person name="Simpson A.G.B."/>
            <person name="Roger A.J."/>
            <person name="Svard S.G."/>
            <person name="Andersson J.O."/>
        </authorList>
    </citation>
    <scope>NUCLEOTIDE SEQUENCE</scope>
    <source>
        <strain evidence="2">PC1</strain>
    </source>
</reference>
<proteinExistence type="predicted"/>
<feature type="coiled-coil region" evidence="1">
    <location>
        <begin position="439"/>
        <end position="481"/>
    </location>
</feature>
<accession>A0A146K2G5</accession>
<evidence type="ECO:0000256" key="1">
    <source>
        <dbReference type="SAM" id="Coils"/>
    </source>
</evidence>
<name>A0A146K2G5_9EUKA</name>
<sequence length="625" mass="73566">EALQCEIGELERELAQNAQNGEIANQKLFELNLCQKQLESSENALKQLKTQFENQKQQLQKEEQNNLIKTQNMAEIEDLKHQLDSFKLNQQNESQGQKKTIFELQAQNQIKEGELKKMQKQLKDLQEEWASKNQSLQSQIDQQKEKYENEKNQAIKSIKQQLETEQSQNQLQKGQITQLNQQLAASQKQIGVLQTENEQLQVQNEVTKQNNDQLQRHFQQVTNQATSSQDLQQLAQQQLFQMESQLMQLKLHKSELEQEISSQKREIEQLSAKNRVFAQESGKLEAKIVDLQNQAPKIDKIDDLKAENAKLQNNLSQTKQQMRKMQNQIEELQNIASNEESSSSNENQTLQKQTIQKQQKQLTNYKKQLIQYQLEINQLKEQNQDIILQLAKKKDTQSLSEAQKKQILELRTQIRQQADILQKTQLQSDLKLKSIQKEFQVMTEKISCYETQLKEIQNKEVEIKEDQKQDLKNECQAEEISALKTKIQYYERFFTEKSHNKHISFLEQLKLELEVKNQFIDEQKDQIELLTKKNDYFQKCIQRHGVQLIQTHYEPKEEQKAKSVIKQTQTTRTKKYPDKTELKLRNSLQTILIDLEETKQEVKTLRSYGMSKSPVKHSMNTTKLK</sequence>